<comment type="similarity">
    <text evidence="2 10">Belongs to the gluconokinase GntK/GntV family.</text>
</comment>
<evidence type="ECO:0000256" key="4">
    <source>
        <dbReference type="ARBA" id="ARBA00022679"/>
    </source>
</evidence>
<evidence type="ECO:0000313" key="12">
    <source>
        <dbReference type="Proteomes" id="UP000549113"/>
    </source>
</evidence>
<accession>A0AA40VNF0</accession>
<evidence type="ECO:0000256" key="6">
    <source>
        <dbReference type="ARBA" id="ARBA00022777"/>
    </source>
</evidence>
<keyword evidence="4 10" id="KW-0808">Transferase</keyword>
<evidence type="ECO:0000256" key="2">
    <source>
        <dbReference type="ARBA" id="ARBA00008420"/>
    </source>
</evidence>
<keyword evidence="5 10" id="KW-0547">Nucleotide-binding</keyword>
<dbReference type="PANTHER" id="PTHR43442:SF3">
    <property type="entry name" value="GLUCONOKINASE-RELATED"/>
    <property type="match status" value="1"/>
</dbReference>
<dbReference type="Proteomes" id="UP000549113">
    <property type="component" value="Unassembled WGS sequence"/>
</dbReference>
<dbReference type="GO" id="GO:0005524">
    <property type="term" value="F:ATP binding"/>
    <property type="evidence" value="ECO:0007669"/>
    <property type="project" value="UniProtKB-KW"/>
</dbReference>
<dbReference type="GO" id="GO:0019521">
    <property type="term" value="P:D-gluconate metabolic process"/>
    <property type="evidence" value="ECO:0007669"/>
    <property type="project" value="UniProtKB-KW"/>
</dbReference>
<dbReference type="EMBL" id="JACIFH010000001">
    <property type="protein sequence ID" value="MBB4140822.1"/>
    <property type="molecule type" value="Genomic_DNA"/>
</dbReference>
<keyword evidence="7 10" id="KW-0067">ATP-binding</keyword>
<proteinExistence type="inferred from homology"/>
<dbReference type="SUPFAM" id="SSF52540">
    <property type="entry name" value="P-loop containing nucleoside triphosphate hydrolases"/>
    <property type="match status" value="1"/>
</dbReference>
<keyword evidence="8" id="KW-0311">Gluconate utilization</keyword>
<dbReference type="GO" id="GO:0046316">
    <property type="term" value="F:gluconokinase activity"/>
    <property type="evidence" value="ECO:0007669"/>
    <property type="project" value="UniProtKB-EC"/>
</dbReference>
<comment type="pathway">
    <text evidence="1">Carbohydrate acid metabolism.</text>
</comment>
<dbReference type="FunFam" id="3.40.50.300:FF:000522">
    <property type="entry name" value="Gluconokinase"/>
    <property type="match status" value="1"/>
</dbReference>
<evidence type="ECO:0000256" key="7">
    <source>
        <dbReference type="ARBA" id="ARBA00022840"/>
    </source>
</evidence>
<evidence type="ECO:0000256" key="1">
    <source>
        <dbReference type="ARBA" id="ARBA00004761"/>
    </source>
</evidence>
<evidence type="ECO:0000256" key="8">
    <source>
        <dbReference type="ARBA" id="ARBA00023064"/>
    </source>
</evidence>
<evidence type="ECO:0000256" key="5">
    <source>
        <dbReference type="ARBA" id="ARBA00022741"/>
    </source>
</evidence>
<sequence>MMVAPEPVPPLIVVMGVSASGKSTLAAALADQLGIGWIDADDLHPAENRAKMASGIPLDDSDRWPWLDSVGDALTRAAEEGGVVVACSALRRIYRDRLRAVAGERLVFVHLDGSREMLEARAIARQNHFMPPALLSSQFATLEPLQVDEEGVTMDVARPVTDLVAAFVTEAGRPPLEPRSL</sequence>
<protein>
    <recommendedName>
        <fullName evidence="3 10">Gluconokinase</fullName>
        <ecNumber evidence="3 10">2.7.1.12</ecNumber>
    </recommendedName>
</protein>
<comment type="catalytic activity">
    <reaction evidence="9 10">
        <text>D-gluconate + ATP = 6-phospho-D-gluconate + ADP + H(+)</text>
        <dbReference type="Rhea" id="RHEA:19433"/>
        <dbReference type="ChEBI" id="CHEBI:15378"/>
        <dbReference type="ChEBI" id="CHEBI:18391"/>
        <dbReference type="ChEBI" id="CHEBI:30616"/>
        <dbReference type="ChEBI" id="CHEBI:58759"/>
        <dbReference type="ChEBI" id="CHEBI:456216"/>
        <dbReference type="EC" id="2.7.1.12"/>
    </reaction>
</comment>
<evidence type="ECO:0000256" key="9">
    <source>
        <dbReference type="ARBA" id="ARBA00048090"/>
    </source>
</evidence>
<dbReference type="InterPro" id="IPR006001">
    <property type="entry name" value="Therm_gnt_kin"/>
</dbReference>
<name>A0AA40VNF0_9MICO</name>
<dbReference type="GO" id="GO:0005737">
    <property type="term" value="C:cytoplasm"/>
    <property type="evidence" value="ECO:0007669"/>
    <property type="project" value="TreeGrafter"/>
</dbReference>
<dbReference type="InterPro" id="IPR027417">
    <property type="entry name" value="P-loop_NTPase"/>
</dbReference>
<organism evidence="11 12">
    <name type="scientific">Microbacterium invictum</name>
    <dbReference type="NCBI Taxonomy" id="515415"/>
    <lineage>
        <taxon>Bacteria</taxon>
        <taxon>Bacillati</taxon>
        <taxon>Actinomycetota</taxon>
        <taxon>Actinomycetes</taxon>
        <taxon>Micrococcales</taxon>
        <taxon>Microbacteriaceae</taxon>
        <taxon>Microbacterium</taxon>
    </lineage>
</organism>
<dbReference type="CDD" id="cd02021">
    <property type="entry name" value="GntK"/>
    <property type="match status" value="1"/>
</dbReference>
<keyword evidence="12" id="KW-1185">Reference proteome</keyword>
<reference evidence="11 12" key="1">
    <citation type="submission" date="2020-08" db="EMBL/GenBank/DDBJ databases">
        <title>Sequencing the genomes of 1000 actinobacteria strains.</title>
        <authorList>
            <person name="Klenk H.-P."/>
        </authorList>
    </citation>
    <scope>NUCLEOTIDE SEQUENCE [LARGE SCALE GENOMIC DNA]</scope>
    <source>
        <strain evidence="11 12">DSM 19600</strain>
    </source>
</reference>
<evidence type="ECO:0000256" key="3">
    <source>
        <dbReference type="ARBA" id="ARBA00012054"/>
    </source>
</evidence>
<comment type="caution">
    <text evidence="11">The sequence shown here is derived from an EMBL/GenBank/DDBJ whole genome shotgun (WGS) entry which is preliminary data.</text>
</comment>
<dbReference type="NCBIfam" id="TIGR01313">
    <property type="entry name" value="therm_gnt_kin"/>
    <property type="match status" value="1"/>
</dbReference>
<gene>
    <name evidence="11" type="ORF">BKA10_002616</name>
</gene>
<keyword evidence="6 10" id="KW-0418">Kinase</keyword>
<evidence type="ECO:0000313" key="11">
    <source>
        <dbReference type="EMBL" id="MBB4140822.1"/>
    </source>
</evidence>
<dbReference type="AlphaFoldDB" id="A0AA40VNF0"/>
<dbReference type="EC" id="2.7.1.12" evidence="3 10"/>
<evidence type="ECO:0000256" key="10">
    <source>
        <dbReference type="RuleBase" id="RU363066"/>
    </source>
</evidence>
<dbReference type="Gene3D" id="3.40.50.300">
    <property type="entry name" value="P-loop containing nucleotide triphosphate hydrolases"/>
    <property type="match status" value="1"/>
</dbReference>
<dbReference type="Pfam" id="PF13671">
    <property type="entry name" value="AAA_33"/>
    <property type="match status" value="1"/>
</dbReference>
<dbReference type="PANTHER" id="PTHR43442">
    <property type="entry name" value="GLUCONOKINASE-RELATED"/>
    <property type="match status" value="1"/>
</dbReference>